<dbReference type="AlphaFoldDB" id="A0AAP0KTF2"/>
<organism evidence="2 3">
    <name type="scientific">Stephania cephalantha</name>
    <dbReference type="NCBI Taxonomy" id="152367"/>
    <lineage>
        <taxon>Eukaryota</taxon>
        <taxon>Viridiplantae</taxon>
        <taxon>Streptophyta</taxon>
        <taxon>Embryophyta</taxon>
        <taxon>Tracheophyta</taxon>
        <taxon>Spermatophyta</taxon>
        <taxon>Magnoliopsida</taxon>
        <taxon>Ranunculales</taxon>
        <taxon>Menispermaceae</taxon>
        <taxon>Menispermoideae</taxon>
        <taxon>Cissampelideae</taxon>
        <taxon>Stephania</taxon>
    </lineage>
</organism>
<comment type="caution">
    <text evidence="2">The sequence shown here is derived from an EMBL/GenBank/DDBJ whole genome shotgun (WGS) entry which is preliminary data.</text>
</comment>
<feature type="compositionally biased region" description="Basic and acidic residues" evidence="1">
    <location>
        <begin position="70"/>
        <end position="101"/>
    </location>
</feature>
<gene>
    <name evidence="2" type="ORF">Scep_003971</name>
</gene>
<feature type="region of interest" description="Disordered" evidence="1">
    <location>
        <begin position="70"/>
        <end position="219"/>
    </location>
</feature>
<accession>A0AAP0KTF2</accession>
<proteinExistence type="predicted"/>
<evidence type="ECO:0000313" key="2">
    <source>
        <dbReference type="EMBL" id="KAK9157397.1"/>
    </source>
</evidence>
<sequence length="506" mass="56540">MVFLQMPKHRRVSRRRGVPNVLGRHLVAQGLLGKVFNEAINNIILQIKIDENIAPKINYILNETDFMKREKDRDRVKEERDREERERIERDSKRSEAGAEGRRRRLPARQRRGERQLWHISSGKIGGDRAKQQQGRGRRWLRGGDGGQELGSCAARRTTARRRNAVRQLEGQQRRGAVGSGGSGANGWSATAPAAAPASGRWRRPARQRQRRGSGGDAVNGAVVRYRPVGCASRRRDGGEHRLFSRKVVNGIMHQGMLPKDGKIIRINHSTFVDKFLDALLNGSSFQTAVKVLSLSVSYGGKQHVPLSLLTSHAQKAMEVILKSSVDRAAVQCSCDELNGETIVCLPAFMHIKQKGDPSFLASRFVLECLGHLPFEVVVLLLTFLLSGLRALTNEAPLILLHACDKNNERLMLHGIGFSLDIPKWVAKDFFMSTDASMARESVGAHASEYQSHSRHRHIQCEGLEMIRGKRGLDGRGKEINLRAYCVSTMCGVYGASVRWFSAELR</sequence>
<dbReference type="Proteomes" id="UP001419268">
    <property type="component" value="Unassembled WGS sequence"/>
</dbReference>
<feature type="compositionally biased region" description="Basic residues" evidence="1">
    <location>
        <begin position="201"/>
        <end position="212"/>
    </location>
</feature>
<evidence type="ECO:0000313" key="3">
    <source>
        <dbReference type="Proteomes" id="UP001419268"/>
    </source>
</evidence>
<reference evidence="2 3" key="1">
    <citation type="submission" date="2024-01" db="EMBL/GenBank/DDBJ databases">
        <title>Genome assemblies of Stephania.</title>
        <authorList>
            <person name="Yang L."/>
        </authorList>
    </citation>
    <scope>NUCLEOTIDE SEQUENCE [LARGE SCALE GENOMIC DNA]</scope>
    <source>
        <strain evidence="2">JXDWG</strain>
        <tissue evidence="2">Leaf</tissue>
    </source>
</reference>
<name>A0AAP0KTF2_9MAGN</name>
<protein>
    <submittedName>
        <fullName evidence="2">Uncharacterized protein</fullName>
    </submittedName>
</protein>
<keyword evidence="3" id="KW-1185">Reference proteome</keyword>
<feature type="compositionally biased region" description="Low complexity" evidence="1">
    <location>
        <begin position="186"/>
        <end position="200"/>
    </location>
</feature>
<evidence type="ECO:0000256" key="1">
    <source>
        <dbReference type="SAM" id="MobiDB-lite"/>
    </source>
</evidence>
<dbReference type="EMBL" id="JBBNAG010000002">
    <property type="protein sequence ID" value="KAK9157397.1"/>
    <property type="molecule type" value="Genomic_DNA"/>
</dbReference>